<evidence type="ECO:0000256" key="3">
    <source>
        <dbReference type="ARBA" id="ARBA00008982"/>
    </source>
</evidence>
<comment type="similarity">
    <text evidence="3 10">Belongs to the phosphoglycerate kinase family.</text>
</comment>
<reference evidence="12 13" key="1">
    <citation type="journal article" date="2023" name="Commun. Biol.">
        <title>Genome analysis of Parmales, the sister group of diatoms, reveals the evolutionary specialization of diatoms from phago-mixotrophs to photoautotrophs.</title>
        <authorList>
            <person name="Ban H."/>
            <person name="Sato S."/>
            <person name="Yoshikawa S."/>
            <person name="Yamada K."/>
            <person name="Nakamura Y."/>
            <person name="Ichinomiya M."/>
            <person name="Sato N."/>
            <person name="Blanc-Mathieu R."/>
            <person name="Endo H."/>
            <person name="Kuwata A."/>
            <person name="Ogata H."/>
        </authorList>
    </citation>
    <scope>NUCLEOTIDE SEQUENCE [LARGE SCALE GENOMIC DNA]</scope>
</reference>
<keyword evidence="7 10" id="KW-0418">Kinase</keyword>
<evidence type="ECO:0000256" key="9">
    <source>
        <dbReference type="ARBA" id="ARBA00022842"/>
    </source>
</evidence>
<dbReference type="Pfam" id="PF00162">
    <property type="entry name" value="PGK"/>
    <property type="match status" value="1"/>
</dbReference>
<accession>A0ABQ6M3T7</accession>
<evidence type="ECO:0000256" key="7">
    <source>
        <dbReference type="ARBA" id="ARBA00022777"/>
    </source>
</evidence>
<comment type="subunit">
    <text evidence="11">Monomer.</text>
</comment>
<dbReference type="SUPFAM" id="SSF53748">
    <property type="entry name" value="Phosphoglycerate kinase"/>
    <property type="match status" value="1"/>
</dbReference>
<proteinExistence type="inferred from homology"/>
<evidence type="ECO:0000256" key="5">
    <source>
        <dbReference type="ARBA" id="ARBA00022679"/>
    </source>
</evidence>
<evidence type="ECO:0000256" key="4">
    <source>
        <dbReference type="ARBA" id="ARBA00013061"/>
    </source>
</evidence>
<keyword evidence="9" id="KW-0460">Magnesium</keyword>
<dbReference type="Gene3D" id="3.40.50.1260">
    <property type="entry name" value="Phosphoglycerate kinase, N-terminal domain"/>
    <property type="match status" value="2"/>
</dbReference>
<sequence>MFSTLSRPLFNPILRRGYAATPVAAAKLTVEGLAAQVDLSGQSVLMRVDLNVPLDKEDPMKVTDDTRLRAIVPSAKFLLDKGAKLILMSHFGRPKGEIIETGKNGRLTPVVPRLTELLGTKVTKADDCMGPAVESLAASTPAGEVLLLENTRFYAGETKNDPELAAGLGKLADYFVMDAFGTAHRAHSSTAGVTDHMKLSAAGYLLDKELKYLQGAVDAPVRPLVAIVGGAKVSTKIPVIESLLDKCDSVLVGGGMIFTFYKALGYDVGASMVEEDMIATAKMLMEKAEAKGVKLLLPEDVTVADKFAADANHKVCSVKSIEDGWMGLDIGPASIEAFGKEIAAADTVVWNGPMGVFEFENFAKGTFTVAEQLAAATARGATTIVGGGDSVAAVNQAGLGPKMSHVSTGGGASLELLEGKVLPGVAALSEA</sequence>
<dbReference type="CDD" id="cd00318">
    <property type="entry name" value="Phosphoglycerate_kinase"/>
    <property type="match status" value="1"/>
</dbReference>
<comment type="cofactor">
    <cofactor evidence="2">
        <name>Mg(2+)</name>
        <dbReference type="ChEBI" id="CHEBI:18420"/>
    </cofactor>
</comment>
<keyword evidence="5 10" id="KW-0808">Transferase</keyword>
<dbReference type="PRINTS" id="PR00477">
    <property type="entry name" value="PHGLYCKINASE"/>
</dbReference>
<keyword evidence="13" id="KW-1185">Reference proteome</keyword>
<dbReference type="PANTHER" id="PTHR11406">
    <property type="entry name" value="PHOSPHOGLYCERATE KINASE"/>
    <property type="match status" value="1"/>
</dbReference>
<dbReference type="EC" id="2.7.2.3" evidence="4 10"/>
<gene>
    <name evidence="12" type="ORF">TeGR_g4346</name>
</gene>
<comment type="caution">
    <text evidence="12">The sequence shown here is derived from an EMBL/GenBank/DDBJ whole genome shotgun (WGS) entry which is preliminary data.</text>
</comment>
<comment type="catalytic activity">
    <reaction evidence="1 10">
        <text>(2R)-3-phosphoglycerate + ATP = (2R)-3-phospho-glyceroyl phosphate + ADP</text>
        <dbReference type="Rhea" id="RHEA:14801"/>
        <dbReference type="ChEBI" id="CHEBI:30616"/>
        <dbReference type="ChEBI" id="CHEBI:57604"/>
        <dbReference type="ChEBI" id="CHEBI:58272"/>
        <dbReference type="ChEBI" id="CHEBI:456216"/>
        <dbReference type="EC" id="2.7.2.3"/>
    </reaction>
</comment>
<evidence type="ECO:0000256" key="8">
    <source>
        <dbReference type="ARBA" id="ARBA00022840"/>
    </source>
</evidence>
<evidence type="ECO:0000256" key="10">
    <source>
        <dbReference type="RuleBase" id="RU000532"/>
    </source>
</evidence>
<dbReference type="Proteomes" id="UP001165060">
    <property type="component" value="Unassembled WGS sequence"/>
</dbReference>
<dbReference type="HAMAP" id="MF_00145">
    <property type="entry name" value="Phosphoglyc_kinase"/>
    <property type="match status" value="1"/>
</dbReference>
<dbReference type="InterPro" id="IPR036043">
    <property type="entry name" value="Phosphoglycerate_kinase_sf"/>
</dbReference>
<comment type="pathway">
    <text evidence="10">Carbohydrate degradation; glycolysis; pyruvate from D-glyceraldehyde 3-phosphate: step 2/5.</text>
</comment>
<dbReference type="InterPro" id="IPR015824">
    <property type="entry name" value="Phosphoglycerate_kinase_N"/>
</dbReference>
<protein>
    <recommendedName>
        <fullName evidence="4 10">Phosphoglycerate kinase</fullName>
        <ecNumber evidence="4 10">2.7.2.3</ecNumber>
    </recommendedName>
</protein>
<evidence type="ECO:0000256" key="6">
    <source>
        <dbReference type="ARBA" id="ARBA00022741"/>
    </source>
</evidence>
<dbReference type="InterPro" id="IPR001576">
    <property type="entry name" value="Phosphoglycerate_kinase"/>
</dbReference>
<keyword evidence="6" id="KW-0547">Nucleotide-binding</keyword>
<keyword evidence="8" id="KW-0067">ATP-binding</keyword>
<organism evidence="12 13">
    <name type="scientific">Tetraparma gracilis</name>
    <dbReference type="NCBI Taxonomy" id="2962635"/>
    <lineage>
        <taxon>Eukaryota</taxon>
        <taxon>Sar</taxon>
        <taxon>Stramenopiles</taxon>
        <taxon>Ochrophyta</taxon>
        <taxon>Bolidophyceae</taxon>
        <taxon>Parmales</taxon>
        <taxon>Triparmaceae</taxon>
        <taxon>Tetraparma</taxon>
    </lineage>
</organism>
<dbReference type="EMBL" id="BRYB01002399">
    <property type="protein sequence ID" value="GMI19034.1"/>
    <property type="molecule type" value="Genomic_DNA"/>
</dbReference>
<evidence type="ECO:0000313" key="12">
    <source>
        <dbReference type="EMBL" id="GMI19034.1"/>
    </source>
</evidence>
<evidence type="ECO:0000256" key="11">
    <source>
        <dbReference type="RuleBase" id="RU000696"/>
    </source>
</evidence>
<dbReference type="PIRSF" id="PIRSF000724">
    <property type="entry name" value="Pgk"/>
    <property type="match status" value="1"/>
</dbReference>
<evidence type="ECO:0000313" key="13">
    <source>
        <dbReference type="Proteomes" id="UP001165060"/>
    </source>
</evidence>
<evidence type="ECO:0000256" key="2">
    <source>
        <dbReference type="ARBA" id="ARBA00001946"/>
    </source>
</evidence>
<evidence type="ECO:0000256" key="1">
    <source>
        <dbReference type="ARBA" id="ARBA00000642"/>
    </source>
</evidence>
<dbReference type="PANTHER" id="PTHR11406:SF23">
    <property type="entry name" value="PHOSPHOGLYCERATE KINASE 1, CHLOROPLASTIC-RELATED"/>
    <property type="match status" value="1"/>
</dbReference>
<name>A0ABQ6M3T7_9STRA</name>